<evidence type="ECO:0000256" key="10">
    <source>
        <dbReference type="ARBA" id="ARBA00022990"/>
    </source>
</evidence>
<evidence type="ECO:0000256" key="1">
    <source>
        <dbReference type="ARBA" id="ARBA00003195"/>
    </source>
</evidence>
<evidence type="ECO:0000256" key="4">
    <source>
        <dbReference type="ARBA" id="ARBA00011533"/>
    </source>
</evidence>
<reference evidence="15 16" key="1">
    <citation type="submission" date="2021-04" db="EMBL/GenBank/DDBJ databases">
        <authorList>
            <person name="Bliznina A."/>
        </authorList>
    </citation>
    <scope>NUCLEOTIDE SEQUENCE [LARGE SCALE GENOMIC DNA]</scope>
</reference>
<proteinExistence type="inferred from homology"/>
<comment type="similarity">
    <text evidence="3">Belongs to the complex I NDUFA7 subunit family.</text>
</comment>
<evidence type="ECO:0000256" key="14">
    <source>
        <dbReference type="ARBA" id="ARBA00033401"/>
    </source>
</evidence>
<evidence type="ECO:0000256" key="9">
    <source>
        <dbReference type="ARBA" id="ARBA00022982"/>
    </source>
</evidence>
<name>A0ABN7S6B1_OIKDI</name>
<comment type="subunit">
    <text evidence="4">Complex I is composed of 45 different subunits.</text>
</comment>
<dbReference type="Pfam" id="PF07347">
    <property type="entry name" value="CI-B14_5a"/>
    <property type="match status" value="1"/>
</dbReference>
<dbReference type="PANTHER" id="PTHR12485">
    <property type="entry name" value="NADH-UBIQUINONE OXIDOREDUCTASE SUBUNIT B"/>
    <property type="match status" value="1"/>
</dbReference>
<accession>A0ABN7S6B1</accession>
<evidence type="ECO:0000256" key="2">
    <source>
        <dbReference type="ARBA" id="ARBA00004443"/>
    </source>
</evidence>
<keyword evidence="12" id="KW-0472">Membrane</keyword>
<evidence type="ECO:0000256" key="6">
    <source>
        <dbReference type="ARBA" id="ARBA00022448"/>
    </source>
</evidence>
<keyword evidence="9" id="KW-0249">Electron transport</keyword>
<evidence type="ECO:0000256" key="3">
    <source>
        <dbReference type="ARBA" id="ARBA00005482"/>
    </source>
</evidence>
<evidence type="ECO:0000256" key="12">
    <source>
        <dbReference type="ARBA" id="ARBA00023136"/>
    </source>
</evidence>
<keyword evidence="8" id="KW-0999">Mitochondrion inner membrane</keyword>
<keyword evidence="16" id="KW-1185">Reference proteome</keyword>
<evidence type="ECO:0000256" key="13">
    <source>
        <dbReference type="ARBA" id="ARBA00030360"/>
    </source>
</evidence>
<dbReference type="PANTHER" id="PTHR12485:SF1">
    <property type="entry name" value="NADH DEHYDROGENASE [UBIQUINONE] 1 ALPHA SUBCOMPLEX SUBUNIT 7"/>
    <property type="match status" value="1"/>
</dbReference>
<dbReference type="Proteomes" id="UP001158576">
    <property type="component" value="Chromosome PAR"/>
</dbReference>
<keyword evidence="11" id="KW-0496">Mitochondrion</keyword>
<dbReference type="InterPro" id="IPR009947">
    <property type="entry name" value="NDUA7"/>
</dbReference>
<evidence type="ECO:0000256" key="8">
    <source>
        <dbReference type="ARBA" id="ARBA00022792"/>
    </source>
</evidence>
<organism evidence="15 16">
    <name type="scientific">Oikopleura dioica</name>
    <name type="common">Tunicate</name>
    <dbReference type="NCBI Taxonomy" id="34765"/>
    <lineage>
        <taxon>Eukaryota</taxon>
        <taxon>Metazoa</taxon>
        <taxon>Chordata</taxon>
        <taxon>Tunicata</taxon>
        <taxon>Appendicularia</taxon>
        <taxon>Copelata</taxon>
        <taxon>Oikopleuridae</taxon>
        <taxon>Oikopleura</taxon>
    </lineage>
</organism>
<evidence type="ECO:0000256" key="11">
    <source>
        <dbReference type="ARBA" id="ARBA00023128"/>
    </source>
</evidence>
<keyword evidence="6" id="KW-0813">Transport</keyword>
<gene>
    <name evidence="15" type="ORF">OKIOD_LOCUS4653</name>
</gene>
<dbReference type="EMBL" id="OU015568">
    <property type="protein sequence ID" value="CAG5091519.1"/>
    <property type="molecule type" value="Genomic_DNA"/>
</dbReference>
<evidence type="ECO:0000313" key="15">
    <source>
        <dbReference type="EMBL" id="CAG5091519.1"/>
    </source>
</evidence>
<keyword evidence="7" id="KW-0679">Respiratory chain</keyword>
<evidence type="ECO:0000256" key="7">
    <source>
        <dbReference type="ARBA" id="ARBA00022660"/>
    </source>
</evidence>
<comment type="function">
    <text evidence="1">Accessory subunit of the mitochondrial membrane respiratory chain NADH dehydrogenase (Complex I), that is believed not to be involved in catalysis. Complex I functions in the transfer of electrons from NADH to the respiratory chain. The immediate electron acceptor for the enzyme is believed to be ubiquinone.</text>
</comment>
<keyword evidence="10" id="KW-0007">Acetylation</keyword>
<evidence type="ECO:0000256" key="5">
    <source>
        <dbReference type="ARBA" id="ARBA00016383"/>
    </source>
</evidence>
<evidence type="ECO:0000313" key="16">
    <source>
        <dbReference type="Proteomes" id="UP001158576"/>
    </source>
</evidence>
<protein>
    <recommendedName>
        <fullName evidence="5">NADH dehydrogenase [ubiquinone] 1 alpha subcomplex subunit 7</fullName>
    </recommendedName>
    <alternativeName>
        <fullName evidence="14">Complex I-B14.5a</fullName>
    </alternativeName>
    <alternativeName>
        <fullName evidence="13">NADH-ubiquinone oxidoreductase subunit B14.5a</fullName>
    </alternativeName>
</protein>
<sequence length="135" mass="15902">MQLSRLLLKQRSQTPFNIWMTQFLGGRTDPDFHYMRYEYQQSPRTYEPRVKPPGENEKLHSVAYIYRDERRKVQPPMIVSNVADATTREVTGRPVAGFGLKWSLNAQEPVIRQHSSTFGIEPGYKGYRNNEFYKE</sequence>
<comment type="subcellular location">
    <subcellularLocation>
        <location evidence="2">Mitochondrion inner membrane</location>
        <topology evidence="2">Peripheral membrane protein</topology>
        <orientation evidence="2">Matrix side</orientation>
    </subcellularLocation>
</comment>